<evidence type="ECO:0000256" key="4">
    <source>
        <dbReference type="ARBA" id="ARBA00022475"/>
    </source>
</evidence>
<dbReference type="PANTHER" id="PTHR43484:SF1">
    <property type="entry name" value="FLAGELLAR MOTOR SWITCH PROTEIN FLIN"/>
    <property type="match status" value="1"/>
</dbReference>
<comment type="subcellular location">
    <subcellularLocation>
        <location evidence="1">Cell membrane</location>
        <topology evidence="1">Peripheral membrane protein</topology>
        <orientation evidence="1">Cytoplasmic side</orientation>
    </subcellularLocation>
</comment>
<dbReference type="OrthoDB" id="9790303at2"/>
<keyword evidence="10" id="KW-0282">Flagellum</keyword>
<dbReference type="Proteomes" id="UP000007382">
    <property type="component" value="Chromosome"/>
</dbReference>
<keyword evidence="10" id="KW-0969">Cilium</keyword>
<dbReference type="Gene3D" id="2.30.330.10">
    <property type="entry name" value="SpoA-like"/>
    <property type="match status" value="1"/>
</dbReference>
<dbReference type="KEGG" id="lfc:LFE_0280"/>
<dbReference type="InterPro" id="IPR001172">
    <property type="entry name" value="FliN_T3SS_HrcQb"/>
</dbReference>
<reference evidence="10 11" key="1">
    <citation type="journal article" date="2012" name="J. Bacteriol.">
        <title>Complete Genome Sequence of Leptospirillum ferrooxidans Strain C2-3, Isolated from a Fresh Volcanic Ash Deposit on the Island of Miyake, Japan.</title>
        <authorList>
            <person name="Fujimura R."/>
            <person name="Sato Y."/>
            <person name="Nishizawa T."/>
            <person name="Oshima K."/>
            <person name="Kim S.-W."/>
            <person name="Hattori M."/>
            <person name="Kamijo T."/>
            <person name="Ohta H."/>
        </authorList>
    </citation>
    <scope>NUCLEOTIDE SEQUENCE [LARGE SCALE GENOMIC DNA]</scope>
    <source>
        <strain evidence="10 11">C2-3</strain>
    </source>
</reference>
<dbReference type="HOGENOM" id="CLU_097058_1_1_0"/>
<keyword evidence="5" id="KW-0145">Chemotaxis</keyword>
<keyword evidence="4" id="KW-1003">Cell membrane</keyword>
<feature type="compositionally biased region" description="Basic and acidic residues" evidence="8">
    <location>
        <begin position="18"/>
        <end position="36"/>
    </location>
</feature>
<evidence type="ECO:0000256" key="3">
    <source>
        <dbReference type="ARBA" id="ARBA00021897"/>
    </source>
</evidence>
<evidence type="ECO:0000256" key="7">
    <source>
        <dbReference type="ARBA" id="ARBA00023136"/>
    </source>
</evidence>
<dbReference type="eggNOG" id="COG1886">
    <property type="taxonomic scope" value="Bacteria"/>
</dbReference>
<comment type="similarity">
    <text evidence="2">Belongs to the FliN/MopA/SpaO family.</text>
</comment>
<dbReference type="PANTHER" id="PTHR43484">
    <property type="match status" value="1"/>
</dbReference>
<protein>
    <recommendedName>
        <fullName evidence="3">Flagellar motor switch protein FliN</fullName>
    </recommendedName>
</protein>
<dbReference type="PRINTS" id="PR00956">
    <property type="entry name" value="FLGMOTORFLIN"/>
</dbReference>
<dbReference type="RefSeq" id="WP_014448495.1">
    <property type="nucleotide sequence ID" value="NC_017094.1"/>
</dbReference>
<keyword evidence="11" id="KW-1185">Reference proteome</keyword>
<dbReference type="STRING" id="1162668.LFE_0280"/>
<dbReference type="InterPro" id="IPR051469">
    <property type="entry name" value="FliN/MopA/SpaO"/>
</dbReference>
<feature type="region of interest" description="Disordered" evidence="8">
    <location>
        <begin position="16"/>
        <end position="39"/>
    </location>
</feature>
<dbReference type="NCBIfam" id="TIGR02480">
    <property type="entry name" value="fliN"/>
    <property type="match status" value="1"/>
</dbReference>
<dbReference type="GO" id="GO:0009425">
    <property type="term" value="C:bacterial-type flagellum basal body"/>
    <property type="evidence" value="ECO:0007669"/>
    <property type="project" value="InterPro"/>
</dbReference>
<dbReference type="GO" id="GO:0071973">
    <property type="term" value="P:bacterial-type flagellum-dependent cell motility"/>
    <property type="evidence" value="ECO:0007669"/>
    <property type="project" value="InterPro"/>
</dbReference>
<evidence type="ECO:0000256" key="6">
    <source>
        <dbReference type="ARBA" id="ARBA00022779"/>
    </source>
</evidence>
<keyword evidence="6" id="KW-0283">Flagellar rotation</keyword>
<evidence type="ECO:0000313" key="11">
    <source>
        <dbReference type="Proteomes" id="UP000007382"/>
    </source>
</evidence>
<dbReference type="InterPro" id="IPR036429">
    <property type="entry name" value="SpoA-like_sf"/>
</dbReference>
<dbReference type="Pfam" id="PF01052">
    <property type="entry name" value="FliMN_C"/>
    <property type="match status" value="1"/>
</dbReference>
<dbReference type="GO" id="GO:0006935">
    <property type="term" value="P:chemotaxis"/>
    <property type="evidence" value="ECO:0007669"/>
    <property type="project" value="UniProtKB-KW"/>
</dbReference>
<evidence type="ECO:0000256" key="5">
    <source>
        <dbReference type="ARBA" id="ARBA00022500"/>
    </source>
</evidence>
<dbReference type="EMBL" id="AP012342">
    <property type="protein sequence ID" value="BAM06002.1"/>
    <property type="molecule type" value="Genomic_DNA"/>
</dbReference>
<dbReference type="AlphaFoldDB" id="I0IL53"/>
<evidence type="ECO:0000256" key="2">
    <source>
        <dbReference type="ARBA" id="ARBA00009226"/>
    </source>
</evidence>
<dbReference type="InterPro" id="IPR001543">
    <property type="entry name" value="FliN-like_C"/>
</dbReference>
<dbReference type="GO" id="GO:0003774">
    <property type="term" value="F:cytoskeletal motor activity"/>
    <property type="evidence" value="ECO:0007669"/>
    <property type="project" value="InterPro"/>
</dbReference>
<sequence>MSDEEIDQEALAAAWEADLTKNDAPEPEISRADMGKTTESPENIDFLLDVALTISVQVGTAKMLIKDLLQLGQGSVVELEKLAGEPMEILVNDKLIARGEVVMVNDKYGVRLTDIVSPVERVRSL</sequence>
<keyword evidence="7" id="KW-0472">Membrane</keyword>
<evidence type="ECO:0000256" key="8">
    <source>
        <dbReference type="SAM" id="MobiDB-lite"/>
    </source>
</evidence>
<evidence type="ECO:0000313" key="10">
    <source>
        <dbReference type="EMBL" id="BAM06002.1"/>
    </source>
</evidence>
<reference evidence="11" key="2">
    <citation type="submission" date="2012-03" db="EMBL/GenBank/DDBJ databases">
        <title>The complete genome sequence of the pioneer microbe on fresh volcanic deposit, Leptospirillum ferrooxidans strain C2-3.</title>
        <authorList>
            <person name="Fujimura R."/>
            <person name="Sato Y."/>
            <person name="Nishizawa T."/>
            <person name="Nanba K."/>
            <person name="Oshima K."/>
            <person name="Hattori M."/>
            <person name="Kamijo T."/>
            <person name="Ohta H."/>
        </authorList>
    </citation>
    <scope>NUCLEOTIDE SEQUENCE [LARGE SCALE GENOMIC DNA]</scope>
    <source>
        <strain evidence="11">C2-3</strain>
    </source>
</reference>
<dbReference type="PATRIC" id="fig|1162668.3.peg.322"/>
<evidence type="ECO:0000256" key="1">
    <source>
        <dbReference type="ARBA" id="ARBA00004413"/>
    </source>
</evidence>
<keyword evidence="10" id="KW-0966">Cell projection</keyword>
<feature type="domain" description="Flagellar motor switch protein FliN-like C-terminal" evidence="9">
    <location>
        <begin position="47"/>
        <end position="116"/>
    </location>
</feature>
<gene>
    <name evidence="10" type="primary">fliN</name>
    <name evidence="10" type="ordered locus">LFE_0280</name>
</gene>
<dbReference type="InterPro" id="IPR012826">
    <property type="entry name" value="FliN"/>
</dbReference>
<dbReference type="GO" id="GO:0005886">
    <property type="term" value="C:plasma membrane"/>
    <property type="evidence" value="ECO:0007669"/>
    <property type="project" value="UniProtKB-SubCell"/>
</dbReference>
<name>I0IL53_LEPFC</name>
<evidence type="ECO:0000259" key="9">
    <source>
        <dbReference type="Pfam" id="PF01052"/>
    </source>
</evidence>
<accession>I0IL53</accession>
<dbReference type="SUPFAM" id="SSF101801">
    <property type="entry name" value="Surface presentation of antigens (SPOA)"/>
    <property type="match status" value="1"/>
</dbReference>
<proteinExistence type="inferred from homology"/>
<organism evidence="10 11">
    <name type="scientific">Leptospirillum ferrooxidans (strain C2-3)</name>
    <dbReference type="NCBI Taxonomy" id="1162668"/>
    <lineage>
        <taxon>Bacteria</taxon>
        <taxon>Pseudomonadati</taxon>
        <taxon>Nitrospirota</taxon>
        <taxon>Nitrospiria</taxon>
        <taxon>Nitrospirales</taxon>
        <taxon>Nitrospiraceae</taxon>
        <taxon>Leptospirillum</taxon>
    </lineage>
</organism>